<organism evidence="1 2">
    <name type="scientific">Opisthorchis felineus</name>
    <dbReference type="NCBI Taxonomy" id="147828"/>
    <lineage>
        <taxon>Eukaryota</taxon>
        <taxon>Metazoa</taxon>
        <taxon>Spiralia</taxon>
        <taxon>Lophotrochozoa</taxon>
        <taxon>Platyhelminthes</taxon>
        <taxon>Trematoda</taxon>
        <taxon>Digenea</taxon>
        <taxon>Opisthorchiida</taxon>
        <taxon>Opisthorchiata</taxon>
        <taxon>Opisthorchiidae</taxon>
        <taxon>Opisthorchis</taxon>
    </lineage>
</organism>
<dbReference type="OrthoDB" id="6324440at2759"/>
<evidence type="ECO:0000313" key="2">
    <source>
        <dbReference type="Proteomes" id="UP000308267"/>
    </source>
</evidence>
<accession>A0A4S2M933</accession>
<comment type="caution">
    <text evidence="1">The sequence shown here is derived from an EMBL/GenBank/DDBJ whole genome shotgun (WGS) entry which is preliminary data.</text>
</comment>
<evidence type="ECO:0008006" key="3">
    <source>
        <dbReference type="Google" id="ProtNLM"/>
    </source>
</evidence>
<sequence>YVQWVLHKDMMWNTHNVLDDAYLIPECAERCAQTPHCIAFDWKDSSRLCGYVRWPATAEFRRSKGHTAYSIKCCCKRSQQQHILL</sequence>
<dbReference type="AlphaFoldDB" id="A0A4S2M933"/>
<dbReference type="Proteomes" id="UP000308267">
    <property type="component" value="Unassembled WGS sequence"/>
</dbReference>
<name>A0A4S2M933_OPIFE</name>
<keyword evidence="2" id="KW-1185">Reference proteome</keyword>
<reference evidence="1 2" key="1">
    <citation type="journal article" date="2019" name="BMC Genomics">
        <title>New insights from Opisthorchis felineus genome: update on genomics of the epidemiologically important liver flukes.</title>
        <authorList>
            <person name="Ershov N.I."/>
            <person name="Mordvinov V.A."/>
            <person name="Prokhortchouk E.B."/>
            <person name="Pakharukova M.Y."/>
            <person name="Gunbin K.V."/>
            <person name="Ustyantsev K."/>
            <person name="Genaev M.A."/>
            <person name="Blinov A.G."/>
            <person name="Mazur A."/>
            <person name="Boulygina E."/>
            <person name="Tsygankova S."/>
            <person name="Khrameeva E."/>
            <person name="Chekanov N."/>
            <person name="Fan G."/>
            <person name="Xiao A."/>
            <person name="Zhang H."/>
            <person name="Xu X."/>
            <person name="Yang H."/>
            <person name="Solovyev V."/>
            <person name="Lee S.M."/>
            <person name="Liu X."/>
            <person name="Afonnikov D.A."/>
            <person name="Skryabin K.G."/>
        </authorList>
    </citation>
    <scope>NUCLEOTIDE SEQUENCE [LARGE SCALE GENOMIC DNA]</scope>
    <source>
        <strain evidence="1">AK-0245</strain>
        <tissue evidence="1">Whole organism</tissue>
    </source>
</reference>
<protein>
    <recommendedName>
        <fullName evidence="3">Apple domain-containing protein</fullName>
    </recommendedName>
</protein>
<evidence type="ECO:0000313" key="1">
    <source>
        <dbReference type="EMBL" id="TGZ72896.1"/>
    </source>
</evidence>
<gene>
    <name evidence="1" type="ORF">CRM22_001810</name>
</gene>
<proteinExistence type="predicted"/>
<dbReference type="EMBL" id="SJOL01003206">
    <property type="protein sequence ID" value="TGZ72896.1"/>
    <property type="molecule type" value="Genomic_DNA"/>
</dbReference>
<feature type="non-terminal residue" evidence="1">
    <location>
        <position position="1"/>
    </location>
</feature>